<sequence length="113" mass="13705">MIMSHHAEQRSQERHISPMQLEWLLSYGQESHKRGVRLFHFDRTSYFQLIREVDPENLALALRSRNIYAVITESRVITVGYRDERLKPRKSHKRIRRRSPDRQGIHCIQRRSR</sequence>
<gene>
    <name evidence="2" type="ORF">LCGC14_0062710</name>
</gene>
<feature type="compositionally biased region" description="Basic residues" evidence="1">
    <location>
        <begin position="87"/>
        <end position="97"/>
    </location>
</feature>
<dbReference type="AlphaFoldDB" id="A0A0F9W2K0"/>
<evidence type="ECO:0000256" key="1">
    <source>
        <dbReference type="SAM" id="MobiDB-lite"/>
    </source>
</evidence>
<accession>A0A0F9W2K0</accession>
<reference evidence="2" key="1">
    <citation type="journal article" date="2015" name="Nature">
        <title>Complex archaea that bridge the gap between prokaryotes and eukaryotes.</title>
        <authorList>
            <person name="Spang A."/>
            <person name="Saw J.H."/>
            <person name="Jorgensen S.L."/>
            <person name="Zaremba-Niedzwiedzka K."/>
            <person name="Martijn J."/>
            <person name="Lind A.E."/>
            <person name="van Eijk R."/>
            <person name="Schleper C."/>
            <person name="Guy L."/>
            <person name="Ettema T.J."/>
        </authorList>
    </citation>
    <scope>NUCLEOTIDE SEQUENCE</scope>
</reference>
<evidence type="ECO:0000313" key="2">
    <source>
        <dbReference type="EMBL" id="KKO06463.1"/>
    </source>
</evidence>
<evidence type="ECO:0008006" key="3">
    <source>
        <dbReference type="Google" id="ProtNLM"/>
    </source>
</evidence>
<feature type="region of interest" description="Disordered" evidence="1">
    <location>
        <begin position="87"/>
        <end position="113"/>
    </location>
</feature>
<organism evidence="2">
    <name type="scientific">marine sediment metagenome</name>
    <dbReference type="NCBI Taxonomy" id="412755"/>
    <lineage>
        <taxon>unclassified sequences</taxon>
        <taxon>metagenomes</taxon>
        <taxon>ecological metagenomes</taxon>
    </lineage>
</organism>
<protein>
    <recommendedName>
        <fullName evidence="3">DUF4258 domain-containing protein</fullName>
    </recommendedName>
</protein>
<proteinExistence type="predicted"/>
<comment type="caution">
    <text evidence="2">The sequence shown here is derived from an EMBL/GenBank/DDBJ whole genome shotgun (WGS) entry which is preliminary data.</text>
</comment>
<name>A0A0F9W2K0_9ZZZZ</name>
<dbReference type="EMBL" id="LAZR01000015">
    <property type="protein sequence ID" value="KKO06463.1"/>
    <property type="molecule type" value="Genomic_DNA"/>
</dbReference>